<evidence type="ECO:0000313" key="6">
    <source>
        <dbReference type="Proteomes" id="UP000051260"/>
    </source>
</evidence>
<sequence>MNHVSDKKPEHETIYVRVKEMILFGEFIPGQPITILGLSESIGAGVTPVREAIRRLTAEGALRSLKNRRVEVPEMSDHRLSQIELVRMSVEPALATMAAANIDDRVIAELEQIDTLVDKAIDNGDTREYLAANYQFHFTLYEAADALILQRIAESLWLQVGPSLRVVCGRYGTAKLLDQHREATLALREGDTEKVKKAIEEDIRQGLALVRQTLRA</sequence>
<dbReference type="Pfam" id="PF00392">
    <property type="entry name" value="GntR"/>
    <property type="match status" value="1"/>
</dbReference>
<keyword evidence="6" id="KW-1185">Reference proteome</keyword>
<keyword evidence="3" id="KW-0804">Transcription</keyword>
<evidence type="ECO:0000256" key="1">
    <source>
        <dbReference type="ARBA" id="ARBA00023015"/>
    </source>
</evidence>
<dbReference type="SUPFAM" id="SSF48008">
    <property type="entry name" value="GntR ligand-binding domain-like"/>
    <property type="match status" value="1"/>
</dbReference>
<dbReference type="PROSITE" id="PS50949">
    <property type="entry name" value="HTH_GNTR"/>
    <property type="match status" value="1"/>
</dbReference>
<feature type="domain" description="HTH gntR-type" evidence="4">
    <location>
        <begin position="8"/>
        <end position="75"/>
    </location>
</feature>
<dbReference type="PANTHER" id="PTHR43537">
    <property type="entry name" value="TRANSCRIPTIONAL REGULATOR, GNTR FAMILY"/>
    <property type="match status" value="1"/>
</dbReference>
<dbReference type="InterPro" id="IPR000524">
    <property type="entry name" value="Tscrpt_reg_HTH_GntR"/>
</dbReference>
<evidence type="ECO:0000313" key="5">
    <source>
        <dbReference type="EMBL" id="CUK18816.1"/>
    </source>
</evidence>
<keyword evidence="2" id="KW-0238">DNA-binding</keyword>
<dbReference type="Pfam" id="PF07729">
    <property type="entry name" value="FCD"/>
    <property type="match status" value="1"/>
</dbReference>
<dbReference type="EMBL" id="CYUD01000021">
    <property type="protein sequence ID" value="CUK18816.1"/>
    <property type="molecule type" value="Genomic_DNA"/>
</dbReference>
<dbReference type="SUPFAM" id="SSF46785">
    <property type="entry name" value="Winged helix' DNA-binding domain"/>
    <property type="match status" value="1"/>
</dbReference>
<dbReference type="GO" id="GO:0003700">
    <property type="term" value="F:DNA-binding transcription factor activity"/>
    <property type="evidence" value="ECO:0007669"/>
    <property type="project" value="InterPro"/>
</dbReference>
<keyword evidence="1" id="KW-0805">Transcription regulation</keyword>
<accession>A0A0P1IK89</accession>
<protein>
    <submittedName>
        <fullName evidence="5">HTH-type transcriptional regulator McbR</fullName>
    </submittedName>
</protein>
<dbReference type="Proteomes" id="UP000051260">
    <property type="component" value="Unassembled WGS sequence"/>
</dbReference>
<dbReference type="OrthoDB" id="9815654at2"/>
<dbReference type="InterPro" id="IPR011711">
    <property type="entry name" value="GntR_C"/>
</dbReference>
<name>A0A0P1IK89_9RHOB</name>
<evidence type="ECO:0000256" key="2">
    <source>
        <dbReference type="ARBA" id="ARBA00023125"/>
    </source>
</evidence>
<dbReference type="GO" id="GO:0003677">
    <property type="term" value="F:DNA binding"/>
    <property type="evidence" value="ECO:0007669"/>
    <property type="project" value="UniProtKB-KW"/>
</dbReference>
<dbReference type="SMART" id="SM00895">
    <property type="entry name" value="FCD"/>
    <property type="match status" value="1"/>
</dbReference>
<dbReference type="InterPro" id="IPR036390">
    <property type="entry name" value="WH_DNA-bd_sf"/>
</dbReference>
<evidence type="ECO:0000259" key="4">
    <source>
        <dbReference type="PROSITE" id="PS50949"/>
    </source>
</evidence>
<gene>
    <name evidence="5" type="primary">mcbR_4</name>
    <name evidence="5" type="ORF">RUE5091_04302</name>
</gene>
<organism evidence="5 6">
    <name type="scientific">Ruegeria denitrificans</name>
    <dbReference type="NCBI Taxonomy" id="1715692"/>
    <lineage>
        <taxon>Bacteria</taxon>
        <taxon>Pseudomonadati</taxon>
        <taxon>Pseudomonadota</taxon>
        <taxon>Alphaproteobacteria</taxon>
        <taxon>Rhodobacterales</taxon>
        <taxon>Roseobacteraceae</taxon>
        <taxon>Ruegeria</taxon>
    </lineage>
</organism>
<dbReference type="Gene3D" id="1.10.10.10">
    <property type="entry name" value="Winged helix-like DNA-binding domain superfamily/Winged helix DNA-binding domain"/>
    <property type="match status" value="1"/>
</dbReference>
<dbReference type="InterPro" id="IPR008920">
    <property type="entry name" value="TF_FadR/GntR_C"/>
</dbReference>
<dbReference type="Gene3D" id="1.20.120.530">
    <property type="entry name" value="GntR ligand-binding domain-like"/>
    <property type="match status" value="1"/>
</dbReference>
<dbReference type="PANTHER" id="PTHR43537:SF39">
    <property type="entry name" value="HTH-TYPE TRANSCRIPTIONAL REGULATOR MCBR"/>
    <property type="match status" value="1"/>
</dbReference>
<evidence type="ECO:0000256" key="3">
    <source>
        <dbReference type="ARBA" id="ARBA00023163"/>
    </source>
</evidence>
<dbReference type="RefSeq" id="WP_058283909.1">
    <property type="nucleotide sequence ID" value="NZ_CYUD01000021.1"/>
</dbReference>
<dbReference type="STRING" id="1715692.RUE5091_04302"/>
<dbReference type="AlphaFoldDB" id="A0A0P1IK89"/>
<dbReference type="SMART" id="SM00345">
    <property type="entry name" value="HTH_GNTR"/>
    <property type="match status" value="1"/>
</dbReference>
<proteinExistence type="predicted"/>
<reference evidence="6" key="1">
    <citation type="submission" date="2015-09" db="EMBL/GenBank/DDBJ databases">
        <authorList>
            <person name="Rodrigo-Torres L."/>
            <person name="Arahal D.R."/>
        </authorList>
    </citation>
    <scope>NUCLEOTIDE SEQUENCE [LARGE SCALE GENOMIC DNA]</scope>
    <source>
        <strain evidence="6">CECT 5091</strain>
    </source>
</reference>
<dbReference type="InterPro" id="IPR036388">
    <property type="entry name" value="WH-like_DNA-bd_sf"/>
</dbReference>